<dbReference type="AlphaFoldDB" id="A0A417XYF1"/>
<name>A0A417XYF1_9ACTN</name>
<protein>
    <recommendedName>
        <fullName evidence="3">FAD-binding domain-containing protein</fullName>
    </recommendedName>
</protein>
<dbReference type="Gene3D" id="3.50.50.60">
    <property type="entry name" value="FAD/NAD(P)-binding domain"/>
    <property type="match status" value="1"/>
</dbReference>
<proteinExistence type="predicted"/>
<evidence type="ECO:0008006" key="3">
    <source>
        <dbReference type="Google" id="ProtNLM"/>
    </source>
</evidence>
<evidence type="ECO:0000313" key="2">
    <source>
        <dbReference type="Proteomes" id="UP000283644"/>
    </source>
</evidence>
<dbReference type="SUPFAM" id="SSF51905">
    <property type="entry name" value="FAD/NAD(P)-binding domain"/>
    <property type="match status" value="1"/>
</dbReference>
<organism evidence="1 2">
    <name type="scientific">Nocardioides immobilis</name>
    <dbReference type="NCBI Taxonomy" id="2049295"/>
    <lineage>
        <taxon>Bacteria</taxon>
        <taxon>Bacillati</taxon>
        <taxon>Actinomycetota</taxon>
        <taxon>Actinomycetes</taxon>
        <taxon>Propionibacteriales</taxon>
        <taxon>Nocardioidaceae</taxon>
        <taxon>Nocardioides</taxon>
    </lineage>
</organism>
<gene>
    <name evidence="1" type="ORF">D0Z08_19375</name>
</gene>
<comment type="caution">
    <text evidence="1">The sequence shown here is derived from an EMBL/GenBank/DDBJ whole genome shotgun (WGS) entry which is preliminary data.</text>
</comment>
<accession>A0A417XYF1</accession>
<dbReference type="EMBL" id="QXGH01000024">
    <property type="protein sequence ID" value="RHW25391.1"/>
    <property type="molecule type" value="Genomic_DNA"/>
</dbReference>
<evidence type="ECO:0000313" key="1">
    <source>
        <dbReference type="EMBL" id="RHW25391.1"/>
    </source>
</evidence>
<dbReference type="Proteomes" id="UP000283644">
    <property type="component" value="Unassembled WGS sequence"/>
</dbReference>
<dbReference type="InterPro" id="IPR036188">
    <property type="entry name" value="FAD/NAD-bd_sf"/>
</dbReference>
<reference evidence="1 2" key="1">
    <citation type="submission" date="2018-09" db="EMBL/GenBank/DDBJ databases">
        <title>Genome sequencing of Nocardioides immobilis CCTCC AB 2017083 for comparison to Nocardioides silvaticus.</title>
        <authorList>
            <person name="Li C."/>
            <person name="Wang G."/>
        </authorList>
    </citation>
    <scope>NUCLEOTIDE SEQUENCE [LARGE SCALE GENOMIC DNA]</scope>
    <source>
        <strain evidence="1 2">CCTCC AB 2017083</strain>
    </source>
</reference>
<keyword evidence="2" id="KW-1185">Reference proteome</keyword>
<sequence>MRVDDSGGRRVRVVGDGLAAAATACALLDAGFDTVILSRGSGARARQAAAVEALPAATTHLLGELGLQAELVSAGAVGVNGFENLHAQTPRVLDGTWVHVDRQRLAAECLLEARRRGARLAPAGARSAIDADAAAVVDATGRAARHSRPVGRDGAEVAAVYAGPGRGRARPGRVTRTPAGWAYRLDHPDLTTVGVVAATPAGRRLTPALAAELEIDASAFTQVATRPAGVQWSSRPVEGRRISVGDAALACSPIGGHGVRFGLVSAIAAGAVVNTWATGDYDTATAYYTDLVAAARRRHLTSLVALEDPEGGSAQAPEETPVLDVERHLVFAAEVHRRPANVGGLIVSREVCVLPDDALVRSAGGFDLLLLRDLLRGGATTREATAGLTASGVPEAAASQLLAWALRHSLIRYASPSGTAREVRTPGPN</sequence>